<accession>A0A7S4DXV6</accession>
<gene>
    <name evidence="1" type="ORF">LGLO00237_LOCUS29150</name>
</gene>
<organism evidence="1">
    <name type="scientific">Lotharella globosa</name>
    <dbReference type="NCBI Taxonomy" id="91324"/>
    <lineage>
        <taxon>Eukaryota</taxon>
        <taxon>Sar</taxon>
        <taxon>Rhizaria</taxon>
        <taxon>Cercozoa</taxon>
        <taxon>Chlorarachniophyceae</taxon>
        <taxon>Lotharella</taxon>
    </lineage>
</organism>
<name>A0A7S4DXV6_9EUKA</name>
<dbReference type="EMBL" id="HBIV01041333">
    <property type="protein sequence ID" value="CAE0677369.1"/>
    <property type="molecule type" value="Transcribed_RNA"/>
</dbReference>
<sequence length="182" mass="20415">MRTYVHENLRSEESHSQCFRSFTGDSALTTFISRIITERKEDSWDLLNLARCYDCCMAKCQNVKETYEDFGAALVTSPHPYCGTAYLINRKAASVMSGNMPIVRETDDNMLYYGLEGELNYMSVTPRLFRQSHSLFGSSLHNDAPDECKECANQQCFAPGDMGADDYALEVAEWVGGNLLGA</sequence>
<proteinExistence type="predicted"/>
<evidence type="ECO:0000313" key="1">
    <source>
        <dbReference type="EMBL" id="CAE0677369.1"/>
    </source>
</evidence>
<protein>
    <submittedName>
        <fullName evidence="1">Uncharacterized protein</fullName>
    </submittedName>
</protein>
<reference evidence="1" key="1">
    <citation type="submission" date="2021-01" db="EMBL/GenBank/DDBJ databases">
        <authorList>
            <person name="Corre E."/>
            <person name="Pelletier E."/>
            <person name="Niang G."/>
            <person name="Scheremetjew M."/>
            <person name="Finn R."/>
            <person name="Kale V."/>
            <person name="Holt S."/>
            <person name="Cochrane G."/>
            <person name="Meng A."/>
            <person name="Brown T."/>
            <person name="Cohen L."/>
        </authorList>
    </citation>
    <scope>NUCLEOTIDE SEQUENCE</scope>
    <source>
        <strain evidence="1">CCCM811</strain>
    </source>
</reference>
<dbReference type="AlphaFoldDB" id="A0A7S4DXV6"/>